<dbReference type="Proteomes" id="UP000828048">
    <property type="component" value="Chromosome 1"/>
</dbReference>
<organism evidence="1 2">
    <name type="scientific">Vaccinium darrowii</name>
    <dbReference type="NCBI Taxonomy" id="229202"/>
    <lineage>
        <taxon>Eukaryota</taxon>
        <taxon>Viridiplantae</taxon>
        <taxon>Streptophyta</taxon>
        <taxon>Embryophyta</taxon>
        <taxon>Tracheophyta</taxon>
        <taxon>Spermatophyta</taxon>
        <taxon>Magnoliopsida</taxon>
        <taxon>eudicotyledons</taxon>
        <taxon>Gunneridae</taxon>
        <taxon>Pentapetalae</taxon>
        <taxon>asterids</taxon>
        <taxon>Ericales</taxon>
        <taxon>Ericaceae</taxon>
        <taxon>Vaccinioideae</taxon>
        <taxon>Vaccinieae</taxon>
        <taxon>Vaccinium</taxon>
    </lineage>
</organism>
<sequence>MVWLQKHLGVDGGFFVSPVGLAGGLCIFWKKGVSFHVFSSNSVFIDCSVVIGGYPCRMTFVHAQNTYQERRGLWEDLLGISRSERADWIVGGDFNAILDQEEKIGGHHRQSWEFTDFQNFCQRSSLLDLGYVGYPFTWNNKRHGRDNVRVRLDRFLANSSWRIRFPNAVVKHLAPGGSDHCPILLDSAGHGGKFRHRFIFDQRWGDVEECSEIIRQAWQRRSTGSKWYQIHNKIKACRLGILRWRQHSHSANSRYNKEVLCTKLQHLFECPEFDRDEYFRTESLFKKAVKDEEIYWRNRARSNWLKAGDKNTAFFHAQTIQRRQQNRLVGLEDRNGQWWEGDQAVKEIALEYFQTIFTSEGVSNMNSVLDCVESRVSASMNSKVGFFGEEISASAKRFMRRQATAGAFTLLYGCWLAGEVRAQIAVNSMGSSE</sequence>
<gene>
    <name evidence="1" type="ORF">Vadar_006777</name>
</gene>
<name>A0ACB7XNQ0_9ERIC</name>
<evidence type="ECO:0000313" key="1">
    <source>
        <dbReference type="EMBL" id="KAH7842567.1"/>
    </source>
</evidence>
<comment type="caution">
    <text evidence="1">The sequence shown here is derived from an EMBL/GenBank/DDBJ whole genome shotgun (WGS) entry which is preliminary data.</text>
</comment>
<proteinExistence type="predicted"/>
<keyword evidence="2" id="KW-1185">Reference proteome</keyword>
<accession>A0ACB7XNQ0</accession>
<reference evidence="1 2" key="1">
    <citation type="journal article" date="2021" name="Hortic Res">
        <title>High-quality reference genome and annotation aids understanding of berry development for evergreen blueberry (Vaccinium darrowii).</title>
        <authorList>
            <person name="Yu J."/>
            <person name="Hulse-Kemp A.M."/>
            <person name="Babiker E."/>
            <person name="Staton M."/>
        </authorList>
    </citation>
    <scope>NUCLEOTIDE SEQUENCE [LARGE SCALE GENOMIC DNA]</scope>
    <source>
        <strain evidence="2">cv. NJ 8807/NJ 8810</strain>
        <tissue evidence="1">Young leaf</tissue>
    </source>
</reference>
<dbReference type="EMBL" id="CM037151">
    <property type="protein sequence ID" value="KAH7842567.1"/>
    <property type="molecule type" value="Genomic_DNA"/>
</dbReference>
<evidence type="ECO:0000313" key="2">
    <source>
        <dbReference type="Proteomes" id="UP000828048"/>
    </source>
</evidence>
<protein>
    <submittedName>
        <fullName evidence="1">Uncharacterized protein</fullName>
    </submittedName>
</protein>